<comment type="caution">
    <text evidence="2">The sequence shown here is derived from an EMBL/GenBank/DDBJ whole genome shotgun (WGS) entry which is preliminary data.</text>
</comment>
<evidence type="ECO:0000256" key="1">
    <source>
        <dbReference type="SAM" id="MobiDB-lite"/>
    </source>
</evidence>
<dbReference type="EMBL" id="JAYMYQ010000002">
    <property type="protein sequence ID" value="KAK7350252.1"/>
    <property type="molecule type" value="Genomic_DNA"/>
</dbReference>
<keyword evidence="3" id="KW-1185">Reference proteome</keyword>
<proteinExistence type="predicted"/>
<name>A0AAN9QW90_CANGL</name>
<gene>
    <name evidence="2" type="ORF">VNO77_08611</name>
</gene>
<feature type="region of interest" description="Disordered" evidence="1">
    <location>
        <begin position="51"/>
        <end position="82"/>
    </location>
</feature>
<organism evidence="2 3">
    <name type="scientific">Canavalia gladiata</name>
    <name type="common">Sword bean</name>
    <name type="synonym">Dolichos gladiatus</name>
    <dbReference type="NCBI Taxonomy" id="3824"/>
    <lineage>
        <taxon>Eukaryota</taxon>
        <taxon>Viridiplantae</taxon>
        <taxon>Streptophyta</taxon>
        <taxon>Embryophyta</taxon>
        <taxon>Tracheophyta</taxon>
        <taxon>Spermatophyta</taxon>
        <taxon>Magnoliopsida</taxon>
        <taxon>eudicotyledons</taxon>
        <taxon>Gunneridae</taxon>
        <taxon>Pentapetalae</taxon>
        <taxon>rosids</taxon>
        <taxon>fabids</taxon>
        <taxon>Fabales</taxon>
        <taxon>Fabaceae</taxon>
        <taxon>Papilionoideae</taxon>
        <taxon>50 kb inversion clade</taxon>
        <taxon>NPAAA clade</taxon>
        <taxon>indigoferoid/millettioid clade</taxon>
        <taxon>Phaseoleae</taxon>
        <taxon>Canavalia</taxon>
    </lineage>
</organism>
<evidence type="ECO:0000313" key="3">
    <source>
        <dbReference type="Proteomes" id="UP001367508"/>
    </source>
</evidence>
<feature type="compositionally biased region" description="Polar residues" evidence="1">
    <location>
        <begin position="72"/>
        <end position="81"/>
    </location>
</feature>
<protein>
    <submittedName>
        <fullName evidence="2">Uncharacterized protein</fullName>
    </submittedName>
</protein>
<feature type="compositionally biased region" description="Polar residues" evidence="1">
    <location>
        <begin position="54"/>
        <end position="63"/>
    </location>
</feature>
<reference evidence="2 3" key="1">
    <citation type="submission" date="2024-01" db="EMBL/GenBank/DDBJ databases">
        <title>The genomes of 5 underutilized Papilionoideae crops provide insights into root nodulation and disease resistanc.</title>
        <authorList>
            <person name="Jiang F."/>
        </authorList>
    </citation>
    <scope>NUCLEOTIDE SEQUENCE [LARGE SCALE GENOMIC DNA]</scope>
    <source>
        <strain evidence="2">LVBAO_FW01</strain>
        <tissue evidence="2">Leaves</tissue>
    </source>
</reference>
<sequence length="134" mass="15290">MLTWVPSSVSISGSGYRFQTWLYLWHPRLRLPYHGDAYGNLRTYLEFLPRKRSSSNACGSSPLSVRKESSRELSASESPPSFETLCPYACKKVPLPLFFLLLYFPPNEAPSPVWNPILSSPRVLLMPLFPNNMH</sequence>
<dbReference type="Proteomes" id="UP001367508">
    <property type="component" value="Unassembled WGS sequence"/>
</dbReference>
<evidence type="ECO:0000313" key="2">
    <source>
        <dbReference type="EMBL" id="KAK7350252.1"/>
    </source>
</evidence>
<dbReference type="AlphaFoldDB" id="A0AAN9QW90"/>
<accession>A0AAN9QW90</accession>